<dbReference type="Proteomes" id="UP001236723">
    <property type="component" value="Unassembled WGS sequence"/>
</dbReference>
<evidence type="ECO:0000313" key="3">
    <source>
        <dbReference type="Proteomes" id="UP001236723"/>
    </source>
</evidence>
<sequence>MKKSFKKISFIFAIVLITALVTNVSAINADSKNDEEVDALDREKEVQKTLEQTGQNLEEGLDLKVGEPLTVEFDDGSSITHEITVEPANSDSDFNTLSSGQLNYAYTRVYEALLFGRADIKLHIEDARFAEYGQEKAITVHGPVYQSVPITNFATVDTGATNYKYVNYADYTTSVRARARGDIVFNVSGVTRQQSYDFAIEVNAGSPGEVSLISHY</sequence>
<feature type="chain" id="PRO_5046942823" evidence="1">
    <location>
        <begin position="27"/>
        <end position="216"/>
    </location>
</feature>
<name>A0ABU0DX74_9BACI</name>
<dbReference type="EMBL" id="JAUSUP010000024">
    <property type="protein sequence ID" value="MDQ0353078.1"/>
    <property type="molecule type" value="Genomic_DNA"/>
</dbReference>
<evidence type="ECO:0000256" key="1">
    <source>
        <dbReference type="SAM" id="SignalP"/>
    </source>
</evidence>
<reference evidence="2 3" key="1">
    <citation type="submission" date="2023-07" db="EMBL/GenBank/DDBJ databases">
        <title>Genomic Encyclopedia of Type Strains, Phase IV (KMG-IV): sequencing the most valuable type-strain genomes for metagenomic binning, comparative biology and taxonomic classification.</title>
        <authorList>
            <person name="Goeker M."/>
        </authorList>
    </citation>
    <scope>NUCLEOTIDE SEQUENCE [LARGE SCALE GENOMIC DNA]</scope>
    <source>
        <strain evidence="2 3">DSM 15448</strain>
    </source>
</reference>
<proteinExistence type="predicted"/>
<evidence type="ECO:0000313" key="2">
    <source>
        <dbReference type="EMBL" id="MDQ0353078.1"/>
    </source>
</evidence>
<comment type="caution">
    <text evidence="2">The sequence shown here is derived from an EMBL/GenBank/DDBJ whole genome shotgun (WGS) entry which is preliminary data.</text>
</comment>
<organism evidence="2 3">
    <name type="scientific">Alkalibacillus filiformis</name>
    <dbReference type="NCBI Taxonomy" id="200990"/>
    <lineage>
        <taxon>Bacteria</taxon>
        <taxon>Bacillati</taxon>
        <taxon>Bacillota</taxon>
        <taxon>Bacilli</taxon>
        <taxon>Bacillales</taxon>
        <taxon>Bacillaceae</taxon>
        <taxon>Alkalibacillus</taxon>
    </lineage>
</organism>
<accession>A0ABU0DX74</accession>
<protein>
    <submittedName>
        <fullName evidence="2">Uncharacterized protein</fullName>
    </submittedName>
</protein>
<gene>
    <name evidence="2" type="ORF">J2R98_002939</name>
</gene>
<keyword evidence="1" id="KW-0732">Signal</keyword>
<dbReference type="RefSeq" id="WP_307070188.1">
    <property type="nucleotide sequence ID" value="NZ_JAUSUP010000024.1"/>
</dbReference>
<feature type="signal peptide" evidence="1">
    <location>
        <begin position="1"/>
        <end position="26"/>
    </location>
</feature>
<keyword evidence="3" id="KW-1185">Reference proteome</keyword>